<dbReference type="Pfam" id="PF04214">
    <property type="entry name" value="DUF411"/>
    <property type="match status" value="1"/>
</dbReference>
<evidence type="ECO:0000313" key="3">
    <source>
        <dbReference type="Proteomes" id="UP000076830"/>
    </source>
</evidence>
<dbReference type="STRING" id="1300342.I596_1994"/>
<feature type="signal peptide" evidence="1">
    <location>
        <begin position="1"/>
        <end position="23"/>
    </location>
</feature>
<accession>A0A160DUQ9</accession>
<gene>
    <name evidence="2" type="ORF">I596_1994</name>
</gene>
<organism evidence="2 3">
    <name type="scientific">Dokdonella koreensis DS-123</name>
    <dbReference type="NCBI Taxonomy" id="1300342"/>
    <lineage>
        <taxon>Bacteria</taxon>
        <taxon>Pseudomonadati</taxon>
        <taxon>Pseudomonadota</taxon>
        <taxon>Gammaproteobacteria</taxon>
        <taxon>Lysobacterales</taxon>
        <taxon>Rhodanobacteraceae</taxon>
        <taxon>Dokdonella</taxon>
    </lineage>
</organism>
<feature type="chain" id="PRO_5007813186" evidence="1">
    <location>
        <begin position="24"/>
        <end position="168"/>
    </location>
</feature>
<keyword evidence="1" id="KW-0732">Signal</keyword>
<keyword evidence="3" id="KW-1185">Reference proteome</keyword>
<dbReference type="PATRIC" id="fig|1300342.3.peg.1947"/>
<dbReference type="EMBL" id="CP015249">
    <property type="protein sequence ID" value="ANB18014.1"/>
    <property type="molecule type" value="Genomic_DNA"/>
</dbReference>
<dbReference type="InterPro" id="IPR007332">
    <property type="entry name" value="DUF411"/>
</dbReference>
<name>A0A160DUQ9_9GAMM</name>
<dbReference type="RefSeq" id="WP_083965479.1">
    <property type="nucleotide sequence ID" value="NZ_CP015249.1"/>
</dbReference>
<dbReference type="Proteomes" id="UP000076830">
    <property type="component" value="Chromosome"/>
</dbReference>
<sequence>MHSNLYGLTVLLAAALAAGPVSSQSPAASAAEAPAAHRSTVPASLPLVVVHKSPTCGCCTLWVDHLRAAGFPVDVRESDDLEPLKRSLGIPFGKGSCHTAEVAGYYVEGHVPAADIQRLLADRPDARGLVLPGMPLGSPGMETADGTVQRYTVELVGRDGTVSPYARH</sequence>
<dbReference type="OrthoDB" id="14727at2"/>
<dbReference type="AlphaFoldDB" id="A0A160DUQ9"/>
<protein>
    <submittedName>
        <fullName evidence="2">Copper amine oxidase N-terminal protein</fullName>
    </submittedName>
</protein>
<reference evidence="2 3" key="1">
    <citation type="submission" date="2016-04" db="EMBL/GenBank/DDBJ databases">
        <title>Complete genome sequence of Dokdonella koreensis DS-123T.</title>
        <authorList>
            <person name="Kim J.F."/>
            <person name="Lee H."/>
            <person name="Kwak M.-J."/>
        </authorList>
    </citation>
    <scope>NUCLEOTIDE SEQUENCE [LARGE SCALE GENOMIC DNA]</scope>
    <source>
        <strain evidence="2 3">DS-123</strain>
    </source>
</reference>
<evidence type="ECO:0000256" key="1">
    <source>
        <dbReference type="SAM" id="SignalP"/>
    </source>
</evidence>
<dbReference type="KEGG" id="dko:I596_1994"/>
<proteinExistence type="predicted"/>
<evidence type="ECO:0000313" key="2">
    <source>
        <dbReference type="EMBL" id="ANB18014.1"/>
    </source>
</evidence>